<evidence type="ECO:0000256" key="1">
    <source>
        <dbReference type="ARBA" id="ARBA00006638"/>
    </source>
</evidence>
<dbReference type="Proteomes" id="UP000479531">
    <property type="component" value="Unassembled WGS sequence"/>
</dbReference>
<keyword evidence="3" id="KW-0234">DNA repair</keyword>
<comment type="similarity">
    <text evidence="1">Belongs to the RAD52 family.</text>
</comment>
<reference evidence="5 6" key="1">
    <citation type="submission" date="2018-08" db="EMBL/GenBank/DDBJ databases">
        <title>A genome reference for cultivated species of the human gut microbiota.</title>
        <authorList>
            <person name="Zou Y."/>
            <person name="Xue W."/>
            <person name="Luo G."/>
        </authorList>
    </citation>
    <scope>NUCLEOTIDE SEQUENCE [LARGE SCALE GENOMIC DNA]</scope>
    <source>
        <strain evidence="5 6">AM43-11</strain>
    </source>
</reference>
<evidence type="ECO:0000313" key="4">
    <source>
        <dbReference type="EMBL" id="MVQ47253.1"/>
    </source>
</evidence>
<sequence>MKLPRRLKNEEIMVKVDHLTEKDVTLVLYTKPTVIMNIMDETFGPDGWQVEHTAIPKGNGHMTMLCKVSVYDENRKTWISRDDAGEPVGSHSDKSQATDALKRACALFGVAKELKTMPEEIIVPAFRPKTDENNNAVKRNGFQETETLINITKNDDGSLSCMDRFSIVQYLLDDTGNICALCIKDDTTGKRIFTRDYRNNSIPKPSAIAPLSAAELARFSMLKADMGAFARKGNTIGELQPDELRWLFGRTKSTDIKRGCLEIAEAIPEYKEEFVTAGFNPDELLKEFREDR</sequence>
<keyword evidence="2" id="KW-0227">DNA damage</keyword>
<evidence type="ECO:0000313" key="6">
    <source>
        <dbReference type="Proteomes" id="UP000284465"/>
    </source>
</evidence>
<evidence type="ECO:0000256" key="2">
    <source>
        <dbReference type="ARBA" id="ARBA00022763"/>
    </source>
</evidence>
<dbReference type="Pfam" id="PF04098">
    <property type="entry name" value="Rad52_Rad22"/>
    <property type="match status" value="1"/>
</dbReference>
<gene>
    <name evidence="5" type="ORF">DW927_19095</name>
    <name evidence="4" type="ORF">GCK47_16570</name>
</gene>
<organism evidence="5 6">
    <name type="scientific">Roseburia intestinalis</name>
    <dbReference type="NCBI Taxonomy" id="166486"/>
    <lineage>
        <taxon>Bacteria</taxon>
        <taxon>Bacillati</taxon>
        <taxon>Bacillota</taxon>
        <taxon>Clostridia</taxon>
        <taxon>Lachnospirales</taxon>
        <taxon>Lachnospiraceae</taxon>
        <taxon>Roseburia</taxon>
    </lineage>
</organism>
<reference evidence="4 7" key="2">
    <citation type="submission" date="2019-10" db="EMBL/GenBank/DDBJ databases">
        <title>Roseburia spp. ameliorate alcoholic fatty liver via restoration of gut barrier function.</title>
        <authorList>
            <person name="Seo B."/>
            <person name="Ko G."/>
        </authorList>
    </citation>
    <scope>NUCLEOTIDE SEQUENCE [LARGE SCALE GENOMIC DNA]</scope>
    <source>
        <strain evidence="4 7">SNUG30017</strain>
    </source>
</reference>
<evidence type="ECO:0000313" key="5">
    <source>
        <dbReference type="EMBL" id="RHA61507.1"/>
    </source>
</evidence>
<name>A0A3R6A287_9FIRM</name>
<protein>
    <submittedName>
        <fullName evidence="5">Uncharacterized protein</fullName>
    </submittedName>
</protein>
<dbReference type="InterPro" id="IPR041247">
    <property type="entry name" value="Rad52_fam"/>
</dbReference>
<dbReference type="EMBL" id="QSFP01000039">
    <property type="protein sequence ID" value="RHA61507.1"/>
    <property type="molecule type" value="Genomic_DNA"/>
</dbReference>
<comment type="caution">
    <text evidence="5">The sequence shown here is derived from an EMBL/GenBank/DDBJ whole genome shotgun (WGS) entry which is preliminary data.</text>
</comment>
<dbReference type="GO" id="GO:0006281">
    <property type="term" value="P:DNA repair"/>
    <property type="evidence" value="ECO:0007669"/>
    <property type="project" value="UniProtKB-KW"/>
</dbReference>
<dbReference type="EMBL" id="WGGT01000027">
    <property type="protein sequence ID" value="MVQ47253.1"/>
    <property type="molecule type" value="Genomic_DNA"/>
</dbReference>
<dbReference type="RefSeq" id="WP_118592455.1">
    <property type="nucleotide sequence ID" value="NZ_JADNLD010000051.1"/>
</dbReference>
<evidence type="ECO:0000256" key="3">
    <source>
        <dbReference type="ARBA" id="ARBA00023204"/>
    </source>
</evidence>
<evidence type="ECO:0000313" key="7">
    <source>
        <dbReference type="Proteomes" id="UP000479531"/>
    </source>
</evidence>
<dbReference type="Proteomes" id="UP000284465">
    <property type="component" value="Unassembled WGS sequence"/>
</dbReference>
<proteinExistence type="inferred from homology"/>
<dbReference type="AlphaFoldDB" id="A0A3R6A287"/>
<accession>A0A3R6A287</accession>